<dbReference type="InterPro" id="IPR003439">
    <property type="entry name" value="ABC_transporter-like_ATP-bd"/>
</dbReference>
<sequence>MGGVAFSSLHLAVSGWGCVRNGRVLFRQLAFELASGQALVLKGRNGAGKSTLLRSLAGLLPWRAGALSWGGQSVRTSDAAYQQQLAYLGHQAGMSDALTGLENLQFALAMGGIAWNPAQAAPVLRALALNEVASRPLGRLSQGQRRRLGLARVVLSERPVWLLDEPDSSLDDAGGACLGQVLTAHLAAGGMAVVATHHGLALPQALTRTLDLSAPRETTC</sequence>
<dbReference type="SUPFAM" id="SSF52540">
    <property type="entry name" value="P-loop containing nucleoside triphosphate hydrolases"/>
    <property type="match status" value="1"/>
</dbReference>
<reference evidence="9 10" key="1">
    <citation type="submission" date="2022-09" db="EMBL/GenBank/DDBJ databases">
        <title>Draft genome of isolate Be4.</title>
        <authorList>
            <person name="Sanchez-Castro I."/>
            <person name="Martinez-Rodriguez P."/>
            <person name="Descostes M."/>
            <person name="Merroun M."/>
        </authorList>
    </citation>
    <scope>NUCLEOTIDE SEQUENCE [LARGE SCALE GENOMIC DNA]</scope>
    <source>
        <strain evidence="9 10">Be4</strain>
    </source>
</reference>
<dbReference type="EMBL" id="JAODYH010000003">
    <property type="protein sequence ID" value="MCT9809943.1"/>
    <property type="molecule type" value="Genomic_DNA"/>
</dbReference>
<keyword evidence="10" id="KW-1185">Reference proteome</keyword>
<evidence type="ECO:0000256" key="6">
    <source>
        <dbReference type="ARBA" id="ARBA00022967"/>
    </source>
</evidence>
<keyword evidence="6" id="KW-1278">Translocase</keyword>
<organism evidence="9 10">
    <name type="scientific">Acidovorax bellezanensis</name>
    <dbReference type="NCBI Taxonomy" id="2976702"/>
    <lineage>
        <taxon>Bacteria</taxon>
        <taxon>Pseudomonadati</taxon>
        <taxon>Pseudomonadota</taxon>
        <taxon>Betaproteobacteria</taxon>
        <taxon>Burkholderiales</taxon>
        <taxon>Comamonadaceae</taxon>
        <taxon>Acidovorax</taxon>
    </lineage>
</organism>
<evidence type="ECO:0000256" key="3">
    <source>
        <dbReference type="ARBA" id="ARBA00022741"/>
    </source>
</evidence>
<dbReference type="PANTHER" id="PTHR43499">
    <property type="entry name" value="ABC TRANSPORTER I FAMILY MEMBER 1"/>
    <property type="match status" value="1"/>
</dbReference>
<keyword evidence="7" id="KW-0472">Membrane</keyword>
<dbReference type="PANTHER" id="PTHR43499:SF1">
    <property type="entry name" value="ABC TRANSPORTER I FAMILY MEMBER 1"/>
    <property type="match status" value="1"/>
</dbReference>
<evidence type="ECO:0000313" key="9">
    <source>
        <dbReference type="EMBL" id="MCT9809943.1"/>
    </source>
</evidence>
<evidence type="ECO:0000256" key="4">
    <source>
        <dbReference type="ARBA" id="ARBA00022748"/>
    </source>
</evidence>
<dbReference type="InterPro" id="IPR003593">
    <property type="entry name" value="AAA+_ATPase"/>
</dbReference>
<dbReference type="Proteomes" id="UP001525968">
    <property type="component" value="Unassembled WGS sequence"/>
</dbReference>
<dbReference type="InterPro" id="IPR017871">
    <property type="entry name" value="ABC_transporter-like_CS"/>
</dbReference>
<comment type="caution">
    <text evidence="9">The sequence shown here is derived from an EMBL/GenBank/DDBJ whole genome shotgun (WGS) entry which is preliminary data.</text>
</comment>
<dbReference type="NCBIfam" id="NF010061">
    <property type="entry name" value="PRK13538.1"/>
    <property type="match status" value="1"/>
</dbReference>
<evidence type="ECO:0000256" key="7">
    <source>
        <dbReference type="ARBA" id="ARBA00023136"/>
    </source>
</evidence>
<evidence type="ECO:0000313" key="10">
    <source>
        <dbReference type="Proteomes" id="UP001525968"/>
    </source>
</evidence>
<feature type="domain" description="ABC transporter" evidence="8">
    <location>
        <begin position="4"/>
        <end position="220"/>
    </location>
</feature>
<dbReference type="RefSeq" id="WP_261498922.1">
    <property type="nucleotide sequence ID" value="NZ_JAODYH010000003.1"/>
</dbReference>
<dbReference type="NCBIfam" id="TIGR01189">
    <property type="entry name" value="ccmA"/>
    <property type="match status" value="1"/>
</dbReference>
<keyword evidence="3" id="KW-0547">Nucleotide-binding</keyword>
<accession>A0ABT2PID9</accession>
<dbReference type="InterPro" id="IPR027417">
    <property type="entry name" value="P-loop_NTPase"/>
</dbReference>
<dbReference type="Gene3D" id="3.40.50.300">
    <property type="entry name" value="P-loop containing nucleotide triphosphate hydrolases"/>
    <property type="match status" value="1"/>
</dbReference>
<evidence type="ECO:0000256" key="1">
    <source>
        <dbReference type="ARBA" id="ARBA00022448"/>
    </source>
</evidence>
<evidence type="ECO:0000259" key="8">
    <source>
        <dbReference type="PROSITE" id="PS50893"/>
    </source>
</evidence>
<dbReference type="InterPro" id="IPR005895">
    <property type="entry name" value="ABC_transptr_haem_export_CcmA"/>
</dbReference>
<evidence type="ECO:0000256" key="2">
    <source>
        <dbReference type="ARBA" id="ARBA00022475"/>
    </source>
</evidence>
<dbReference type="Pfam" id="PF00005">
    <property type="entry name" value="ABC_tran"/>
    <property type="match status" value="1"/>
</dbReference>
<gene>
    <name evidence="9" type="primary">ccmA</name>
    <name evidence="9" type="ORF">N0K08_04810</name>
</gene>
<name>A0ABT2PID9_9BURK</name>
<keyword evidence="5" id="KW-0067">ATP-binding</keyword>
<keyword evidence="2" id="KW-1003">Cell membrane</keyword>
<keyword evidence="4" id="KW-0201">Cytochrome c-type biogenesis</keyword>
<keyword evidence="1" id="KW-0813">Transport</keyword>
<protein>
    <submittedName>
        <fullName evidence="9">Cytochrome c biogenesis heme-transporting ATPase CcmA</fullName>
    </submittedName>
</protein>
<dbReference type="SMART" id="SM00382">
    <property type="entry name" value="AAA"/>
    <property type="match status" value="1"/>
</dbReference>
<dbReference type="PROSITE" id="PS00211">
    <property type="entry name" value="ABC_TRANSPORTER_1"/>
    <property type="match status" value="1"/>
</dbReference>
<dbReference type="PROSITE" id="PS50893">
    <property type="entry name" value="ABC_TRANSPORTER_2"/>
    <property type="match status" value="1"/>
</dbReference>
<evidence type="ECO:0000256" key="5">
    <source>
        <dbReference type="ARBA" id="ARBA00022840"/>
    </source>
</evidence>
<proteinExistence type="predicted"/>